<evidence type="ECO:0000313" key="3">
    <source>
        <dbReference type="Proteomes" id="UP000053941"/>
    </source>
</evidence>
<organism evidence="2 3">
    <name type="scientific">Actinobacteria bacterium BACL2 MAG-120802-bin41</name>
    <dbReference type="NCBI Taxonomy" id="1655568"/>
    <lineage>
        <taxon>Bacteria</taxon>
        <taxon>Bacillati</taxon>
        <taxon>Actinomycetota</taxon>
        <taxon>Actinomycetes</taxon>
        <taxon>Actinomycetes incertae sedis</taxon>
        <taxon>ac1 cluster</taxon>
    </lineage>
</organism>
<evidence type="ECO:0000313" key="2">
    <source>
        <dbReference type="EMBL" id="KRO30561.1"/>
    </source>
</evidence>
<feature type="transmembrane region" description="Helical" evidence="1">
    <location>
        <begin position="12"/>
        <end position="31"/>
    </location>
</feature>
<gene>
    <name evidence="2" type="ORF">ABR60_03450</name>
</gene>
<protein>
    <recommendedName>
        <fullName evidence="4">DUF2007 domain-containing protein</fullName>
    </recommendedName>
</protein>
<keyword evidence="1" id="KW-0472">Membrane</keyword>
<keyword evidence="1" id="KW-0812">Transmembrane</keyword>
<dbReference type="AlphaFoldDB" id="A0A0R2NXS7"/>
<evidence type="ECO:0000256" key="1">
    <source>
        <dbReference type="SAM" id="Phobius"/>
    </source>
</evidence>
<proteinExistence type="predicted"/>
<reference evidence="2 3" key="1">
    <citation type="submission" date="2015-10" db="EMBL/GenBank/DDBJ databases">
        <title>Metagenome-Assembled Genomes uncover a global brackish microbiome.</title>
        <authorList>
            <person name="Hugerth L.W."/>
            <person name="Larsson J."/>
            <person name="Alneberg J."/>
            <person name="Lindh M.V."/>
            <person name="Legrand C."/>
            <person name="Pinhassi J."/>
            <person name="Andersson A.F."/>
        </authorList>
    </citation>
    <scope>NUCLEOTIDE SEQUENCE [LARGE SCALE GENOMIC DNA]</scope>
    <source>
        <strain evidence="2">BACL2 MAG-120802-bin41</strain>
    </source>
</reference>
<accession>A0A0R2NXS7</accession>
<evidence type="ECO:0008006" key="4">
    <source>
        <dbReference type="Google" id="ProtNLM"/>
    </source>
</evidence>
<comment type="caution">
    <text evidence="2">The sequence shown here is derived from an EMBL/GenBank/DDBJ whole genome shotgun (WGS) entry which is preliminary data.</text>
</comment>
<keyword evidence="1" id="KW-1133">Transmembrane helix</keyword>
<sequence>MLGGINNTLFFTSFAGFAVMGLFIILLKWAFSRGSSLVEKPKKIGDEDEYGLLKVVASPSNFIEGEMLRLKLDEHGIKATLTQTKSGPKVLVFEKEISVAQAILRS</sequence>
<dbReference type="Proteomes" id="UP000053941">
    <property type="component" value="Unassembled WGS sequence"/>
</dbReference>
<dbReference type="EMBL" id="LIAS01000095">
    <property type="protein sequence ID" value="KRO30561.1"/>
    <property type="molecule type" value="Genomic_DNA"/>
</dbReference>
<name>A0A0R2NXS7_9ACTN</name>